<dbReference type="AlphaFoldDB" id="A0AAV3RTQ4"/>
<protein>
    <submittedName>
        <fullName evidence="2">Uncharacterized protein</fullName>
    </submittedName>
</protein>
<keyword evidence="1" id="KW-0812">Transmembrane</keyword>
<keyword evidence="3" id="KW-1185">Reference proteome</keyword>
<dbReference type="PANTHER" id="PTHR31170">
    <property type="entry name" value="BNAC04G53230D PROTEIN"/>
    <property type="match status" value="1"/>
</dbReference>
<dbReference type="Proteomes" id="UP001454036">
    <property type="component" value="Unassembled WGS sequence"/>
</dbReference>
<reference evidence="2 3" key="1">
    <citation type="submission" date="2024-01" db="EMBL/GenBank/DDBJ databases">
        <title>The complete chloroplast genome sequence of Lithospermum erythrorhizon: insights into the phylogenetic relationship among Boraginaceae species and the maternal lineages of purple gromwells.</title>
        <authorList>
            <person name="Okada T."/>
            <person name="Watanabe K."/>
        </authorList>
    </citation>
    <scope>NUCLEOTIDE SEQUENCE [LARGE SCALE GENOMIC DNA]</scope>
</reference>
<dbReference type="PANTHER" id="PTHR31170:SF25">
    <property type="entry name" value="BNAA09G04570D PROTEIN"/>
    <property type="match status" value="1"/>
</dbReference>
<comment type="caution">
    <text evidence="2">The sequence shown here is derived from an EMBL/GenBank/DDBJ whole genome shotgun (WGS) entry which is preliminary data.</text>
</comment>
<feature type="transmembrane region" description="Helical" evidence="1">
    <location>
        <begin position="412"/>
        <end position="435"/>
    </location>
</feature>
<organism evidence="2 3">
    <name type="scientific">Lithospermum erythrorhizon</name>
    <name type="common">Purple gromwell</name>
    <name type="synonym">Lithospermum officinale var. erythrorhizon</name>
    <dbReference type="NCBI Taxonomy" id="34254"/>
    <lineage>
        <taxon>Eukaryota</taxon>
        <taxon>Viridiplantae</taxon>
        <taxon>Streptophyta</taxon>
        <taxon>Embryophyta</taxon>
        <taxon>Tracheophyta</taxon>
        <taxon>Spermatophyta</taxon>
        <taxon>Magnoliopsida</taxon>
        <taxon>eudicotyledons</taxon>
        <taxon>Gunneridae</taxon>
        <taxon>Pentapetalae</taxon>
        <taxon>asterids</taxon>
        <taxon>lamiids</taxon>
        <taxon>Boraginales</taxon>
        <taxon>Boraginaceae</taxon>
        <taxon>Boraginoideae</taxon>
        <taxon>Lithospermeae</taxon>
        <taxon>Lithospermum</taxon>
    </lineage>
</organism>
<keyword evidence="1" id="KW-0472">Membrane</keyword>
<dbReference type="Pfam" id="PF03140">
    <property type="entry name" value="DUF247"/>
    <property type="match status" value="1"/>
</dbReference>
<sequence>MAMSYNKPLMHKVAPLFRNEERSNKIYDPLVVSLGPYHHGKLELQLAQRYKSTAVQLFVSRSGQTIEFFQNKILEVIDDVRSCYFEGSTDNFSDSELAEMMLQDSCFLLNYIELCKGSDDIRKTRIYTSMINHLDRLTLNLTLRDLFLLENQIPYSILTLLMYLRYGTSKGEAMLSKFISGTIFGDERERMKFSLDRQPPVHLLDAYRQVLVAECLDINNQQTNSYISSRFEPFRRKLFGNKQKDENNEEGHNAYLFRSLTDLKTKGVRFKLSNSYSLRDIKFASYCFYAELQLPYWCVSIYTKVFFSNMIAYENCLEAHTSSVVTAYVSFMKALIQNSNDVKLLRERKIIVNQFGSDEEALQVFDDLNSFALGELDNWVFEEVKKKIHQHCNSKSRTWMEELIHTYFRSPWTTIAFIAAVFLLCLAFIQAYFTVNPSSEK</sequence>
<evidence type="ECO:0000256" key="1">
    <source>
        <dbReference type="SAM" id="Phobius"/>
    </source>
</evidence>
<evidence type="ECO:0000313" key="2">
    <source>
        <dbReference type="EMBL" id="GAA0183777.1"/>
    </source>
</evidence>
<gene>
    <name evidence="2" type="ORF">LIER_31131</name>
</gene>
<accession>A0AAV3RTQ4</accession>
<evidence type="ECO:0000313" key="3">
    <source>
        <dbReference type="Proteomes" id="UP001454036"/>
    </source>
</evidence>
<name>A0AAV3RTQ4_LITER</name>
<proteinExistence type="predicted"/>
<dbReference type="InterPro" id="IPR004158">
    <property type="entry name" value="DUF247_pln"/>
</dbReference>
<keyword evidence="1" id="KW-1133">Transmembrane helix</keyword>
<dbReference type="EMBL" id="BAABME010011444">
    <property type="protein sequence ID" value="GAA0183777.1"/>
    <property type="molecule type" value="Genomic_DNA"/>
</dbReference>